<dbReference type="Gene3D" id="3.10.580.10">
    <property type="entry name" value="CBS-domain"/>
    <property type="match status" value="1"/>
</dbReference>
<dbReference type="Proteomes" id="UP000430508">
    <property type="component" value="Chromosome"/>
</dbReference>
<dbReference type="InterPro" id="IPR046342">
    <property type="entry name" value="CBS_dom_sf"/>
</dbReference>
<dbReference type="RefSeq" id="WP_019225752.1">
    <property type="nucleotide sequence ID" value="NZ_CP046996.1"/>
</dbReference>
<feature type="domain" description="CBS" evidence="3">
    <location>
        <begin position="72"/>
        <end position="127"/>
    </location>
</feature>
<gene>
    <name evidence="4" type="ORF">GQ588_06465</name>
</gene>
<protein>
    <submittedName>
        <fullName evidence="4">CBS domain-containing protein</fullName>
    </submittedName>
</protein>
<dbReference type="InterPro" id="IPR051257">
    <property type="entry name" value="Diverse_CBS-Domain"/>
</dbReference>
<dbReference type="EMBL" id="CP046996">
    <property type="protein sequence ID" value="QHA00305.1"/>
    <property type="molecule type" value="Genomic_DNA"/>
</dbReference>
<organism evidence="4 5">
    <name type="scientific">Dehalobacter restrictus</name>
    <dbReference type="NCBI Taxonomy" id="55583"/>
    <lineage>
        <taxon>Bacteria</taxon>
        <taxon>Bacillati</taxon>
        <taxon>Bacillota</taxon>
        <taxon>Clostridia</taxon>
        <taxon>Eubacteriales</taxon>
        <taxon>Desulfitobacteriaceae</taxon>
        <taxon>Dehalobacter</taxon>
    </lineage>
</organism>
<dbReference type="Pfam" id="PF00571">
    <property type="entry name" value="CBS"/>
    <property type="match status" value="2"/>
</dbReference>
<evidence type="ECO:0000313" key="4">
    <source>
        <dbReference type="EMBL" id="QHA00305.1"/>
    </source>
</evidence>
<dbReference type="CDD" id="cd04622">
    <property type="entry name" value="CBS_pair_HRP1_like"/>
    <property type="match status" value="1"/>
</dbReference>
<evidence type="ECO:0000256" key="2">
    <source>
        <dbReference type="PROSITE-ProRule" id="PRU00703"/>
    </source>
</evidence>
<feature type="domain" description="CBS" evidence="3">
    <location>
        <begin position="7"/>
        <end position="63"/>
    </location>
</feature>
<reference evidence="4 5" key="1">
    <citation type="submission" date="2019-12" db="EMBL/GenBank/DDBJ databases">
        <title>Sequence classification of anaerobic respiratory reductive dehalogenases: First we see many, then we see few.</title>
        <authorList>
            <person name="Molenda O."/>
            <person name="Puentes Jacome L.A."/>
            <person name="Cao X."/>
            <person name="Nesbo C.L."/>
            <person name="Tang S."/>
            <person name="Morson N."/>
            <person name="Patron J."/>
            <person name="Lomheim L."/>
            <person name="Wishart D.S."/>
            <person name="Edwards E.A."/>
        </authorList>
    </citation>
    <scope>NUCLEOTIDE SEQUENCE [LARGE SCALE GENOMIC DNA]</scope>
    <source>
        <strain evidence="4 5">12DCA</strain>
    </source>
</reference>
<evidence type="ECO:0000259" key="3">
    <source>
        <dbReference type="PROSITE" id="PS51371"/>
    </source>
</evidence>
<dbReference type="SUPFAM" id="SSF54631">
    <property type="entry name" value="CBS-domain pair"/>
    <property type="match status" value="1"/>
</dbReference>
<name>A0A857DIX8_9FIRM</name>
<proteinExistence type="predicted"/>
<sequence>MRVMDIMSTDVSWVDPAAKVTDIAKIMRDKDIGAVPVVQAGKVLGIITDRDIVLRVIASNKDVNQMTAEQCMTVDPICIDGTQDIDTVAETMAEYQVKRLPVLNKGQIIGVIALGDLAIENIHINEAGEALNGISRGISH</sequence>
<accession>A0A857DIX8</accession>
<dbReference type="AlphaFoldDB" id="A0A857DIX8"/>
<dbReference type="PANTHER" id="PTHR43080">
    <property type="entry name" value="CBS DOMAIN-CONTAINING PROTEIN CBSX3, MITOCHONDRIAL"/>
    <property type="match status" value="1"/>
</dbReference>
<dbReference type="PANTHER" id="PTHR43080:SF2">
    <property type="entry name" value="CBS DOMAIN-CONTAINING PROTEIN"/>
    <property type="match status" value="1"/>
</dbReference>
<evidence type="ECO:0000256" key="1">
    <source>
        <dbReference type="ARBA" id="ARBA00023122"/>
    </source>
</evidence>
<evidence type="ECO:0000313" key="5">
    <source>
        <dbReference type="Proteomes" id="UP000430508"/>
    </source>
</evidence>
<dbReference type="PROSITE" id="PS51371">
    <property type="entry name" value="CBS"/>
    <property type="match status" value="2"/>
</dbReference>
<dbReference type="SMART" id="SM00116">
    <property type="entry name" value="CBS"/>
    <property type="match status" value="2"/>
</dbReference>
<keyword evidence="1 2" id="KW-0129">CBS domain</keyword>
<dbReference type="InterPro" id="IPR000644">
    <property type="entry name" value="CBS_dom"/>
</dbReference>